<gene>
    <name evidence="1" type="ORF">BCD95_003453</name>
</gene>
<accession>A0AAE5H633</accession>
<proteinExistence type="predicted"/>
<dbReference type="InterPro" id="IPR024307">
    <property type="entry name" value="YmaF"/>
</dbReference>
<evidence type="ECO:0000313" key="1">
    <source>
        <dbReference type="EMBL" id="NSB15194.1"/>
    </source>
</evidence>
<dbReference type="EMBL" id="JABTDW010000001">
    <property type="protein sequence ID" value="NSB15194.1"/>
    <property type="molecule type" value="Genomic_DNA"/>
</dbReference>
<organism evidence="1 2">
    <name type="scientific">Clostridium beijerinckii</name>
    <name type="common">Clostridium MP</name>
    <dbReference type="NCBI Taxonomy" id="1520"/>
    <lineage>
        <taxon>Bacteria</taxon>
        <taxon>Bacillati</taxon>
        <taxon>Bacillota</taxon>
        <taxon>Clostridia</taxon>
        <taxon>Eubacteriales</taxon>
        <taxon>Clostridiaceae</taxon>
        <taxon>Clostridium</taxon>
    </lineage>
</organism>
<comment type="caution">
    <text evidence="1">The sequence shown here is derived from an EMBL/GenBank/DDBJ whole genome shotgun (WGS) entry which is preliminary data.</text>
</comment>
<dbReference type="Proteomes" id="UP000822184">
    <property type="component" value="Unassembled WGS sequence"/>
</dbReference>
<reference evidence="1" key="1">
    <citation type="submission" date="2020-06" db="EMBL/GenBank/DDBJ databases">
        <title>Genomic insights into acetone-butanol-ethanol (ABE) fermentation by sequencing solventogenic clostridia strains.</title>
        <authorList>
            <person name="Brown S."/>
        </authorList>
    </citation>
    <scope>NUCLEOTIDE SEQUENCE</scope>
    <source>
        <strain evidence="1">DJ123</strain>
    </source>
</reference>
<protein>
    <recommendedName>
        <fullName evidence="3">YmaF family protein</fullName>
    </recommendedName>
</protein>
<evidence type="ECO:0000313" key="2">
    <source>
        <dbReference type="Proteomes" id="UP000822184"/>
    </source>
</evidence>
<dbReference type="RefSeq" id="WP_241407860.1">
    <property type="nucleotide sequence ID" value="NZ_JABSWL010000001.1"/>
</dbReference>
<dbReference type="AlphaFoldDB" id="A0AAE5H633"/>
<evidence type="ECO:0008006" key="3">
    <source>
        <dbReference type="Google" id="ProtNLM"/>
    </source>
</evidence>
<name>A0AAE5H633_CLOBE</name>
<dbReference type="Pfam" id="PF12788">
    <property type="entry name" value="YmaF"/>
    <property type="match status" value="1"/>
</dbReference>
<sequence>MGHSHHIAGATGPYIRYGQSHVHKVNVFISLDTKDFV</sequence>